<dbReference type="EMBL" id="JAERQJ010000008">
    <property type="protein sequence ID" value="MBL0685450.1"/>
    <property type="molecule type" value="Genomic_DNA"/>
</dbReference>
<dbReference type="Gene3D" id="3.40.630.30">
    <property type="match status" value="1"/>
</dbReference>
<dbReference type="Pfam" id="PF00583">
    <property type="entry name" value="Acetyltransf_1"/>
    <property type="match status" value="1"/>
</dbReference>
<keyword evidence="2" id="KW-0012">Acyltransferase</keyword>
<evidence type="ECO:0000259" key="3">
    <source>
        <dbReference type="PROSITE" id="PS51186"/>
    </source>
</evidence>
<organism evidence="4 5">
    <name type="scientific">Aquimarina mytili</name>
    <dbReference type="NCBI Taxonomy" id="874423"/>
    <lineage>
        <taxon>Bacteria</taxon>
        <taxon>Pseudomonadati</taxon>
        <taxon>Bacteroidota</taxon>
        <taxon>Flavobacteriia</taxon>
        <taxon>Flavobacteriales</taxon>
        <taxon>Flavobacteriaceae</taxon>
        <taxon>Aquimarina</taxon>
    </lineage>
</organism>
<keyword evidence="1" id="KW-0808">Transferase</keyword>
<dbReference type="InterPro" id="IPR050680">
    <property type="entry name" value="YpeA/RimI_acetyltransf"/>
</dbReference>
<gene>
    <name evidence="4" type="ORF">JJQ60_18090</name>
</gene>
<protein>
    <submittedName>
        <fullName evidence="4">GNAT family N-acetyltransferase</fullName>
    </submittedName>
</protein>
<dbReference type="SUPFAM" id="SSF55729">
    <property type="entry name" value="Acyl-CoA N-acyltransferases (Nat)"/>
    <property type="match status" value="1"/>
</dbReference>
<dbReference type="Proteomes" id="UP000651057">
    <property type="component" value="Unassembled WGS sequence"/>
</dbReference>
<reference evidence="4" key="1">
    <citation type="submission" date="2021-01" db="EMBL/GenBank/DDBJ databases">
        <authorList>
            <person name="Zhong Y.L."/>
        </authorList>
    </citation>
    <scope>NUCLEOTIDE SEQUENCE</scope>
    <source>
        <strain evidence="4">KCTC 23302</strain>
    </source>
</reference>
<dbReference type="PROSITE" id="PS51186">
    <property type="entry name" value="GNAT"/>
    <property type="match status" value="1"/>
</dbReference>
<evidence type="ECO:0000256" key="1">
    <source>
        <dbReference type="ARBA" id="ARBA00022679"/>
    </source>
</evidence>
<evidence type="ECO:0000313" key="5">
    <source>
        <dbReference type="Proteomes" id="UP000651057"/>
    </source>
</evidence>
<keyword evidence="5" id="KW-1185">Reference proteome</keyword>
<name>A0A937D9X0_9FLAO</name>
<dbReference type="RefSeq" id="WP_201923556.1">
    <property type="nucleotide sequence ID" value="NZ_BAABAX010000002.1"/>
</dbReference>
<evidence type="ECO:0000256" key="2">
    <source>
        <dbReference type="ARBA" id="ARBA00023315"/>
    </source>
</evidence>
<dbReference type="AlphaFoldDB" id="A0A937D9X0"/>
<dbReference type="PANTHER" id="PTHR43420">
    <property type="entry name" value="ACETYLTRANSFERASE"/>
    <property type="match status" value="1"/>
</dbReference>
<sequence length="165" mass="19643">MIRKALFSDLDSIHKLTKACAKAMIANNIYQWNEHYPTRERFQKDIELQELYILEEVNIKGILVLTQIMDEEYAPVQWLTKNKNNLYIHRLAVDPTYWGQGCAQKLMEYAESYAIKNGFASIRLDTFSQNKRNQKFYETRGYSRLGEIYFPKQSEDPFYCYELLI</sequence>
<accession>A0A937D9X0</accession>
<dbReference type="GO" id="GO:0016747">
    <property type="term" value="F:acyltransferase activity, transferring groups other than amino-acyl groups"/>
    <property type="evidence" value="ECO:0007669"/>
    <property type="project" value="InterPro"/>
</dbReference>
<comment type="caution">
    <text evidence="4">The sequence shown here is derived from an EMBL/GenBank/DDBJ whole genome shotgun (WGS) entry which is preliminary data.</text>
</comment>
<evidence type="ECO:0000313" key="4">
    <source>
        <dbReference type="EMBL" id="MBL0685450.1"/>
    </source>
</evidence>
<dbReference type="CDD" id="cd04301">
    <property type="entry name" value="NAT_SF"/>
    <property type="match status" value="1"/>
</dbReference>
<dbReference type="PANTHER" id="PTHR43420:SF46">
    <property type="entry name" value="ACETYLTRANSFERASE"/>
    <property type="match status" value="1"/>
</dbReference>
<proteinExistence type="predicted"/>
<dbReference type="InterPro" id="IPR000182">
    <property type="entry name" value="GNAT_dom"/>
</dbReference>
<feature type="domain" description="N-acetyltransferase" evidence="3">
    <location>
        <begin position="1"/>
        <end position="165"/>
    </location>
</feature>
<dbReference type="InterPro" id="IPR016181">
    <property type="entry name" value="Acyl_CoA_acyltransferase"/>
</dbReference>